<reference evidence="12 13" key="1">
    <citation type="submission" date="2016-10" db="EMBL/GenBank/DDBJ databases">
        <authorList>
            <person name="de Groot N.N."/>
        </authorList>
    </citation>
    <scope>NUCLEOTIDE SEQUENCE [LARGE SCALE GENOMIC DNA]</scope>
    <source>
        <strain evidence="12 13">ML2</strain>
    </source>
</reference>
<feature type="domain" description="ABC transporter" evidence="11">
    <location>
        <begin position="4"/>
        <end position="242"/>
    </location>
</feature>
<dbReference type="GO" id="GO:0016887">
    <property type="term" value="F:ATP hydrolysis activity"/>
    <property type="evidence" value="ECO:0007669"/>
    <property type="project" value="InterPro"/>
</dbReference>
<feature type="domain" description="ABC transporter" evidence="11">
    <location>
        <begin position="296"/>
        <end position="530"/>
    </location>
</feature>
<keyword evidence="7 12" id="KW-0067">ATP-binding</keyword>
<protein>
    <submittedName>
        <fullName evidence="12">Energy-coupling factor transport system ATP-binding protein</fullName>
    </submittedName>
</protein>
<evidence type="ECO:0000256" key="10">
    <source>
        <dbReference type="ARBA" id="ARBA00025157"/>
    </source>
</evidence>
<keyword evidence="5" id="KW-0677">Repeat</keyword>
<dbReference type="InterPro" id="IPR050095">
    <property type="entry name" value="ECF_ABC_transporter_ATP-bd"/>
</dbReference>
<dbReference type="SMART" id="SM00382">
    <property type="entry name" value="AAA"/>
    <property type="match status" value="2"/>
</dbReference>
<sequence length="560" mass="63310">MVHFEIRNLSFAYPETKKKILKDLQVTIRKGEFVTLCGRSGSGKTTLLRHLKSVLSPVGKREGQVLYKGRDLEKWDLSNQAGEIGFVLQNPDHQLVTDKVWHELAFGLESLGMEENAMRGRVAEMANYFGIHHWFHKKVTDLSGGEKQLLNLASIMAMQPEVLILDEPTSQLDPIAAADFIDTLRKINEDLGTTVILSEHRLEQLFALSDRILVMEEGALIADDNPKRVGKKIQKTHPEIFTSFPTPMQIFEDLEEEGDSPLTVKEGRQWLLKKADGIHEEKHLVAPSYEEAPEALRLKEVWFRYEKDSADVLKGLSLSVPERSLFAVMGGNGSGKTTMLKILSGVKRPYRGKVEIGGKRIEKYKGGALYEHTLAFLPQDPQTLFVRKTVEEDLLEILPKNMGEEEKRRRIEDLARKTEITDLLSAHPYDLSGGEQQRAALCKLLLTEPKLLLLDEPTKGIDTYFKKKLASILRRLMVEGMTVLLVSHDVEFCASYADHVAFFFDGQILTQNTPRNFFSAHAYYTTTAHRMSRGIFQQAITKEDVLDLLRSAPLEGGVKI</sequence>
<organism evidence="12 13">
    <name type="scientific">Proteiniclasticum ruminis</name>
    <dbReference type="NCBI Taxonomy" id="398199"/>
    <lineage>
        <taxon>Bacteria</taxon>
        <taxon>Bacillati</taxon>
        <taxon>Bacillota</taxon>
        <taxon>Clostridia</taxon>
        <taxon>Eubacteriales</taxon>
        <taxon>Clostridiaceae</taxon>
        <taxon>Proteiniclasticum</taxon>
    </lineage>
</organism>
<keyword evidence="4" id="KW-1003">Cell membrane</keyword>
<keyword evidence="13" id="KW-1185">Reference proteome</keyword>
<dbReference type="RefSeq" id="WP_074912104.1">
    <property type="nucleotide sequence ID" value="NZ_FOVK01000005.1"/>
</dbReference>
<evidence type="ECO:0000256" key="9">
    <source>
        <dbReference type="ARBA" id="ARBA00023136"/>
    </source>
</evidence>
<evidence type="ECO:0000256" key="7">
    <source>
        <dbReference type="ARBA" id="ARBA00022840"/>
    </source>
</evidence>
<comment type="function">
    <text evidence="10">Probably part of an ABC transporter complex. Responsible for energy coupling to the transport system.</text>
</comment>
<dbReference type="InterPro" id="IPR027417">
    <property type="entry name" value="P-loop_NTPase"/>
</dbReference>
<dbReference type="EMBL" id="FOVK01000005">
    <property type="protein sequence ID" value="SFN80408.1"/>
    <property type="molecule type" value="Genomic_DNA"/>
</dbReference>
<evidence type="ECO:0000256" key="6">
    <source>
        <dbReference type="ARBA" id="ARBA00022741"/>
    </source>
</evidence>
<dbReference type="InterPro" id="IPR003439">
    <property type="entry name" value="ABC_transporter-like_ATP-bd"/>
</dbReference>
<evidence type="ECO:0000256" key="8">
    <source>
        <dbReference type="ARBA" id="ARBA00022967"/>
    </source>
</evidence>
<evidence type="ECO:0000256" key="5">
    <source>
        <dbReference type="ARBA" id="ARBA00022737"/>
    </source>
</evidence>
<dbReference type="Gene3D" id="3.40.50.300">
    <property type="entry name" value="P-loop containing nucleotide triphosphate hydrolases"/>
    <property type="match status" value="2"/>
</dbReference>
<dbReference type="InterPro" id="IPR003593">
    <property type="entry name" value="AAA+_ATPase"/>
</dbReference>
<dbReference type="Pfam" id="PF00005">
    <property type="entry name" value="ABC_tran"/>
    <property type="match status" value="2"/>
</dbReference>
<dbReference type="Proteomes" id="UP000181899">
    <property type="component" value="Unassembled WGS sequence"/>
</dbReference>
<dbReference type="SUPFAM" id="SSF52540">
    <property type="entry name" value="P-loop containing nucleoside triphosphate hydrolases"/>
    <property type="match status" value="2"/>
</dbReference>
<comment type="similarity">
    <text evidence="2">Belongs to the ABC transporter superfamily.</text>
</comment>
<dbReference type="PANTHER" id="PTHR43553:SF23">
    <property type="entry name" value="ABC TRANSPORTER ATP-BINDING COMPONENT"/>
    <property type="match status" value="1"/>
</dbReference>
<evidence type="ECO:0000256" key="4">
    <source>
        <dbReference type="ARBA" id="ARBA00022475"/>
    </source>
</evidence>
<evidence type="ECO:0000313" key="12">
    <source>
        <dbReference type="EMBL" id="SFN80408.1"/>
    </source>
</evidence>
<dbReference type="PANTHER" id="PTHR43553">
    <property type="entry name" value="HEAVY METAL TRANSPORTER"/>
    <property type="match status" value="1"/>
</dbReference>
<keyword evidence="3" id="KW-0813">Transport</keyword>
<dbReference type="AlphaFoldDB" id="A0A1I5C096"/>
<evidence type="ECO:0000313" key="13">
    <source>
        <dbReference type="Proteomes" id="UP000181899"/>
    </source>
</evidence>
<comment type="subcellular location">
    <subcellularLocation>
        <location evidence="1">Cell membrane</location>
        <topology evidence="1">Peripheral membrane protein</topology>
    </subcellularLocation>
</comment>
<dbReference type="GO" id="GO:0042626">
    <property type="term" value="F:ATPase-coupled transmembrane transporter activity"/>
    <property type="evidence" value="ECO:0007669"/>
    <property type="project" value="TreeGrafter"/>
</dbReference>
<evidence type="ECO:0000256" key="3">
    <source>
        <dbReference type="ARBA" id="ARBA00022448"/>
    </source>
</evidence>
<dbReference type="GO" id="GO:0043190">
    <property type="term" value="C:ATP-binding cassette (ABC) transporter complex"/>
    <property type="evidence" value="ECO:0007669"/>
    <property type="project" value="TreeGrafter"/>
</dbReference>
<dbReference type="OrthoDB" id="501320at2"/>
<evidence type="ECO:0000259" key="11">
    <source>
        <dbReference type="PROSITE" id="PS50893"/>
    </source>
</evidence>
<dbReference type="InterPro" id="IPR015856">
    <property type="entry name" value="ABC_transpr_CbiO/EcfA_su"/>
</dbReference>
<keyword evidence="8" id="KW-1278">Translocase</keyword>
<gene>
    <name evidence="12" type="ORF">SAMN04488695_105152</name>
</gene>
<dbReference type="InterPro" id="IPR017871">
    <property type="entry name" value="ABC_transporter-like_CS"/>
</dbReference>
<evidence type="ECO:0000256" key="2">
    <source>
        <dbReference type="ARBA" id="ARBA00005417"/>
    </source>
</evidence>
<evidence type="ECO:0000256" key="1">
    <source>
        <dbReference type="ARBA" id="ARBA00004202"/>
    </source>
</evidence>
<dbReference type="PROSITE" id="PS00211">
    <property type="entry name" value="ABC_TRANSPORTER_1"/>
    <property type="match status" value="2"/>
</dbReference>
<dbReference type="PROSITE" id="PS50893">
    <property type="entry name" value="ABC_TRANSPORTER_2"/>
    <property type="match status" value="2"/>
</dbReference>
<dbReference type="GO" id="GO:0005524">
    <property type="term" value="F:ATP binding"/>
    <property type="evidence" value="ECO:0007669"/>
    <property type="project" value="UniProtKB-KW"/>
</dbReference>
<name>A0A1I5C096_9CLOT</name>
<accession>A0A1I5C096</accession>
<keyword evidence="6" id="KW-0547">Nucleotide-binding</keyword>
<keyword evidence="9" id="KW-0472">Membrane</keyword>
<proteinExistence type="inferred from homology"/>
<dbReference type="FunFam" id="3.40.50.300:FF:000224">
    <property type="entry name" value="Energy-coupling factor transporter ATP-binding protein EcfA"/>
    <property type="match status" value="1"/>
</dbReference>
<dbReference type="CDD" id="cd03225">
    <property type="entry name" value="ABC_cobalt_CbiO_domain1"/>
    <property type="match status" value="2"/>
</dbReference>